<dbReference type="GO" id="GO:0008964">
    <property type="term" value="F:phosphoenolpyruvate carboxylase activity"/>
    <property type="evidence" value="ECO:0007669"/>
    <property type="project" value="InterPro"/>
</dbReference>
<keyword evidence="3" id="KW-1185">Reference proteome</keyword>
<name>A0A7J7N7V6_9MAGN</name>
<dbReference type="InterPro" id="IPR021135">
    <property type="entry name" value="PEP_COase"/>
</dbReference>
<dbReference type="Proteomes" id="UP000541444">
    <property type="component" value="Unassembled WGS sequence"/>
</dbReference>
<sequence length="141" mass="15920">ALPVILNFFLQNLLEFNDQPDLSHEDRDMLIEDLIRKIISIWQTDELRCHKPIPVDEARAGEACTLWSNPFGELCLIIYGVEGVQFMFDCVSGLSTSLDNYGCILVDDMGLGKTLQSITLMYTLLRQGFDGEPLVKKAIHT</sequence>
<dbReference type="SUPFAM" id="SSF51621">
    <property type="entry name" value="Phosphoenolpyruvate/pyruvate domain"/>
    <property type="match status" value="1"/>
</dbReference>
<dbReference type="InterPro" id="IPR000330">
    <property type="entry name" value="SNF2_N"/>
</dbReference>
<evidence type="ECO:0000313" key="2">
    <source>
        <dbReference type="EMBL" id="KAF6163142.1"/>
    </source>
</evidence>
<feature type="domain" description="SNF2 N-terminal" evidence="1">
    <location>
        <begin position="80"/>
        <end position="127"/>
    </location>
</feature>
<gene>
    <name evidence="2" type="ORF">GIB67_025006</name>
</gene>
<dbReference type="GO" id="GO:0015977">
    <property type="term" value="P:carbon fixation"/>
    <property type="evidence" value="ECO:0007669"/>
    <property type="project" value="InterPro"/>
</dbReference>
<dbReference type="GO" id="GO:0006099">
    <property type="term" value="P:tricarboxylic acid cycle"/>
    <property type="evidence" value="ECO:0007669"/>
    <property type="project" value="InterPro"/>
</dbReference>
<dbReference type="EMBL" id="JACGCM010000999">
    <property type="protein sequence ID" value="KAF6163142.1"/>
    <property type="molecule type" value="Genomic_DNA"/>
</dbReference>
<dbReference type="AlphaFoldDB" id="A0A7J7N7V6"/>
<protein>
    <recommendedName>
        <fullName evidence="1">SNF2 N-terminal domain-containing protein</fullName>
    </recommendedName>
</protein>
<dbReference type="Pfam" id="PF00176">
    <property type="entry name" value="SNF2-rel_dom"/>
    <property type="match status" value="1"/>
</dbReference>
<dbReference type="GO" id="GO:0045003">
    <property type="term" value="P:double-strand break repair via synthesis-dependent strand annealing"/>
    <property type="evidence" value="ECO:0007669"/>
    <property type="project" value="TreeGrafter"/>
</dbReference>
<dbReference type="GO" id="GO:0007131">
    <property type="term" value="P:reciprocal meiotic recombination"/>
    <property type="evidence" value="ECO:0007669"/>
    <property type="project" value="TreeGrafter"/>
</dbReference>
<evidence type="ECO:0000259" key="1">
    <source>
        <dbReference type="Pfam" id="PF00176"/>
    </source>
</evidence>
<evidence type="ECO:0000313" key="3">
    <source>
        <dbReference type="Proteomes" id="UP000541444"/>
    </source>
</evidence>
<dbReference type="PANTHER" id="PTHR45629">
    <property type="entry name" value="SNF2/RAD54 FAMILY MEMBER"/>
    <property type="match status" value="1"/>
</dbReference>
<proteinExistence type="predicted"/>
<dbReference type="GO" id="GO:0005524">
    <property type="term" value="F:ATP binding"/>
    <property type="evidence" value="ECO:0007669"/>
    <property type="project" value="InterPro"/>
</dbReference>
<accession>A0A7J7N7V6</accession>
<dbReference type="GO" id="GO:0015616">
    <property type="term" value="F:DNA translocase activity"/>
    <property type="evidence" value="ECO:0007669"/>
    <property type="project" value="TreeGrafter"/>
</dbReference>
<dbReference type="OrthoDB" id="1674608at2759"/>
<dbReference type="Pfam" id="PF00311">
    <property type="entry name" value="PEPcase"/>
    <property type="match status" value="1"/>
</dbReference>
<dbReference type="SUPFAM" id="SSF52540">
    <property type="entry name" value="P-loop containing nucleoside triphosphate hydrolases"/>
    <property type="match status" value="1"/>
</dbReference>
<dbReference type="Gene3D" id="3.40.50.10810">
    <property type="entry name" value="Tandem AAA-ATPase domain"/>
    <property type="match status" value="1"/>
</dbReference>
<reference evidence="2 3" key="1">
    <citation type="journal article" date="2020" name="IScience">
        <title>Genome Sequencing of the Endangered Kingdonia uniflora (Circaeasteraceae, Ranunculales) Reveals Potential Mechanisms of Evolutionary Specialization.</title>
        <authorList>
            <person name="Sun Y."/>
            <person name="Deng T."/>
            <person name="Zhang A."/>
            <person name="Moore M.J."/>
            <person name="Landis J.B."/>
            <person name="Lin N."/>
            <person name="Zhang H."/>
            <person name="Zhang X."/>
            <person name="Huang J."/>
            <person name="Zhang X."/>
            <person name="Sun H."/>
            <person name="Wang H."/>
        </authorList>
    </citation>
    <scope>NUCLEOTIDE SEQUENCE [LARGE SCALE GENOMIC DNA]</scope>
    <source>
        <strain evidence="2">TB1705</strain>
        <tissue evidence="2">Leaf</tissue>
    </source>
</reference>
<dbReference type="InterPro" id="IPR050496">
    <property type="entry name" value="SNF2_RAD54_helicase_repair"/>
</dbReference>
<feature type="non-terminal residue" evidence="2">
    <location>
        <position position="1"/>
    </location>
</feature>
<dbReference type="GO" id="GO:0005634">
    <property type="term" value="C:nucleus"/>
    <property type="evidence" value="ECO:0007669"/>
    <property type="project" value="TreeGrafter"/>
</dbReference>
<dbReference type="InterPro" id="IPR038718">
    <property type="entry name" value="SNF2-like_sf"/>
</dbReference>
<dbReference type="InterPro" id="IPR027417">
    <property type="entry name" value="P-loop_NTPase"/>
</dbReference>
<dbReference type="PANTHER" id="PTHR45629:SF7">
    <property type="entry name" value="DNA EXCISION REPAIR PROTEIN ERCC-6-RELATED"/>
    <property type="match status" value="1"/>
</dbReference>
<comment type="caution">
    <text evidence="2">The sequence shown here is derived from an EMBL/GenBank/DDBJ whole genome shotgun (WGS) entry which is preliminary data.</text>
</comment>
<organism evidence="2 3">
    <name type="scientific">Kingdonia uniflora</name>
    <dbReference type="NCBI Taxonomy" id="39325"/>
    <lineage>
        <taxon>Eukaryota</taxon>
        <taxon>Viridiplantae</taxon>
        <taxon>Streptophyta</taxon>
        <taxon>Embryophyta</taxon>
        <taxon>Tracheophyta</taxon>
        <taxon>Spermatophyta</taxon>
        <taxon>Magnoliopsida</taxon>
        <taxon>Ranunculales</taxon>
        <taxon>Circaeasteraceae</taxon>
        <taxon>Kingdonia</taxon>
    </lineage>
</organism>
<dbReference type="InterPro" id="IPR015813">
    <property type="entry name" value="Pyrv/PenolPyrv_kinase-like_dom"/>
</dbReference>